<name>A0ACA9S2H1_9GLOM</name>
<comment type="caution">
    <text evidence="1">The sequence shown here is derived from an EMBL/GenBank/DDBJ whole genome shotgun (WGS) entry which is preliminary data.</text>
</comment>
<evidence type="ECO:0000313" key="2">
    <source>
        <dbReference type="Proteomes" id="UP000789920"/>
    </source>
</evidence>
<organism evidence="1 2">
    <name type="scientific">Racocetra persica</name>
    <dbReference type="NCBI Taxonomy" id="160502"/>
    <lineage>
        <taxon>Eukaryota</taxon>
        <taxon>Fungi</taxon>
        <taxon>Fungi incertae sedis</taxon>
        <taxon>Mucoromycota</taxon>
        <taxon>Glomeromycotina</taxon>
        <taxon>Glomeromycetes</taxon>
        <taxon>Diversisporales</taxon>
        <taxon>Gigasporaceae</taxon>
        <taxon>Racocetra</taxon>
    </lineage>
</organism>
<dbReference type="Proteomes" id="UP000789920">
    <property type="component" value="Unassembled WGS sequence"/>
</dbReference>
<reference evidence="1" key="1">
    <citation type="submission" date="2021-06" db="EMBL/GenBank/DDBJ databases">
        <authorList>
            <person name="Kallberg Y."/>
            <person name="Tangrot J."/>
            <person name="Rosling A."/>
        </authorList>
    </citation>
    <scope>NUCLEOTIDE SEQUENCE</scope>
    <source>
        <strain evidence="1">MA461A</strain>
    </source>
</reference>
<keyword evidence="2" id="KW-1185">Reference proteome</keyword>
<gene>
    <name evidence="1" type="ORF">RPERSI_LOCUS26136</name>
</gene>
<evidence type="ECO:0000313" key="1">
    <source>
        <dbReference type="EMBL" id="CAG8823947.1"/>
    </source>
</evidence>
<proteinExistence type="predicted"/>
<sequence length="175" mass="20831">MSEIRYDVAWAVFHRVCVLSADENNYQEVKADMKIVESAINQYKNLTPSEKDYLTYQFSLLVDKVNISNKKSKQRKCENCQNWTHAQQYCEYCIRNYLTNNFNNLSSGNIEIDELIRECQLNTQRPDYIVEWIPYESFSDIKYKTKGGCSSIYNAIWKNGRFDMWDKQDRQPKRA</sequence>
<feature type="non-terminal residue" evidence="1">
    <location>
        <position position="175"/>
    </location>
</feature>
<protein>
    <submittedName>
        <fullName evidence="1">24350_t:CDS:1</fullName>
    </submittedName>
</protein>
<accession>A0ACA9S2H1</accession>
<dbReference type="EMBL" id="CAJVQC010088219">
    <property type="protein sequence ID" value="CAG8823947.1"/>
    <property type="molecule type" value="Genomic_DNA"/>
</dbReference>